<proteinExistence type="predicted"/>
<organism evidence="2 3">
    <name type="scientific">Verticillium longisporum</name>
    <name type="common">Verticillium dahliae var. longisporum</name>
    <dbReference type="NCBI Taxonomy" id="100787"/>
    <lineage>
        <taxon>Eukaryota</taxon>
        <taxon>Fungi</taxon>
        <taxon>Dikarya</taxon>
        <taxon>Ascomycota</taxon>
        <taxon>Pezizomycotina</taxon>
        <taxon>Sordariomycetes</taxon>
        <taxon>Hypocreomycetidae</taxon>
        <taxon>Glomerellales</taxon>
        <taxon>Plectosphaerellaceae</taxon>
        <taxon>Verticillium</taxon>
    </lineage>
</organism>
<dbReference type="EMBL" id="JAEMWZ010000057">
    <property type="protein sequence ID" value="KAG7139454.1"/>
    <property type="molecule type" value="Genomic_DNA"/>
</dbReference>
<reference evidence="2" key="1">
    <citation type="journal article" date="2021" name="Mol. Plant Pathol.">
        <title>A 20-kb lineage-specific genomic region tames virulence in pathogenic amphidiploid Verticillium longisporum.</title>
        <authorList>
            <person name="Harting R."/>
            <person name="Starke J."/>
            <person name="Kusch H."/>
            <person name="Poggeler S."/>
            <person name="Maurus I."/>
            <person name="Schluter R."/>
            <person name="Landesfeind M."/>
            <person name="Bulla I."/>
            <person name="Nowrousian M."/>
            <person name="de Jonge R."/>
            <person name="Stahlhut G."/>
            <person name="Hoff K.J."/>
            <person name="Asshauer K.P."/>
            <person name="Thurmer A."/>
            <person name="Stanke M."/>
            <person name="Daniel R."/>
            <person name="Morgenstern B."/>
            <person name="Thomma B.P.H.J."/>
            <person name="Kronstad J.W."/>
            <person name="Braus-Stromeyer S.A."/>
            <person name="Braus G.H."/>
        </authorList>
    </citation>
    <scope>NUCLEOTIDE SEQUENCE</scope>
    <source>
        <strain evidence="2">Vl32</strain>
    </source>
</reference>
<accession>A0A8I2ZUX2</accession>
<sequence length="67" mass="7560">MSSDNPEPFTRWFVLNLVTKGFLAMYKPLLNRLQALKPPLSKMKTCSSQTLLPSTITPSPSVRRPVQ</sequence>
<comment type="caution">
    <text evidence="2">The sequence shown here is derived from an EMBL/GenBank/DDBJ whole genome shotgun (WGS) entry which is preliminary data.</text>
</comment>
<gene>
    <name evidence="2" type="ORF">HYQ45_003577</name>
</gene>
<evidence type="ECO:0000313" key="2">
    <source>
        <dbReference type="EMBL" id="KAG7139454.1"/>
    </source>
</evidence>
<feature type="region of interest" description="Disordered" evidence="1">
    <location>
        <begin position="47"/>
        <end position="67"/>
    </location>
</feature>
<dbReference type="AlphaFoldDB" id="A0A8I2ZUX2"/>
<evidence type="ECO:0000313" key="3">
    <source>
        <dbReference type="Proteomes" id="UP000689129"/>
    </source>
</evidence>
<feature type="compositionally biased region" description="Polar residues" evidence="1">
    <location>
        <begin position="47"/>
        <end position="60"/>
    </location>
</feature>
<evidence type="ECO:0000256" key="1">
    <source>
        <dbReference type="SAM" id="MobiDB-lite"/>
    </source>
</evidence>
<dbReference type="Proteomes" id="UP000689129">
    <property type="component" value="Unassembled WGS sequence"/>
</dbReference>
<name>A0A8I2ZUX2_VERLO</name>
<protein>
    <submittedName>
        <fullName evidence="2">Uncharacterized protein</fullName>
    </submittedName>
</protein>